<keyword evidence="2" id="KW-1185">Reference proteome</keyword>
<gene>
    <name evidence="1" type="ORF">M6B38_195910</name>
</gene>
<name>A0AAX6ECT2_IRIPA</name>
<organism evidence="1 2">
    <name type="scientific">Iris pallida</name>
    <name type="common">Sweet iris</name>
    <dbReference type="NCBI Taxonomy" id="29817"/>
    <lineage>
        <taxon>Eukaryota</taxon>
        <taxon>Viridiplantae</taxon>
        <taxon>Streptophyta</taxon>
        <taxon>Embryophyta</taxon>
        <taxon>Tracheophyta</taxon>
        <taxon>Spermatophyta</taxon>
        <taxon>Magnoliopsida</taxon>
        <taxon>Liliopsida</taxon>
        <taxon>Asparagales</taxon>
        <taxon>Iridaceae</taxon>
        <taxon>Iridoideae</taxon>
        <taxon>Irideae</taxon>
        <taxon>Iris</taxon>
    </lineage>
</organism>
<evidence type="ECO:0000313" key="2">
    <source>
        <dbReference type="Proteomes" id="UP001140949"/>
    </source>
</evidence>
<dbReference type="EMBL" id="JANAVB010037620">
    <property type="protein sequence ID" value="KAJ6801750.1"/>
    <property type="molecule type" value="Genomic_DNA"/>
</dbReference>
<reference evidence="1" key="2">
    <citation type="submission" date="2023-04" db="EMBL/GenBank/DDBJ databases">
        <authorList>
            <person name="Bruccoleri R.E."/>
            <person name="Oakeley E.J."/>
            <person name="Faust A.-M."/>
            <person name="Dessus-Babus S."/>
            <person name="Altorfer M."/>
            <person name="Burckhardt D."/>
            <person name="Oertli M."/>
            <person name="Naumann U."/>
            <person name="Petersen F."/>
            <person name="Wong J."/>
        </authorList>
    </citation>
    <scope>NUCLEOTIDE SEQUENCE</scope>
    <source>
        <strain evidence="1">GSM-AAB239-AS_SAM_17_03QT</strain>
        <tissue evidence="1">Leaf</tissue>
    </source>
</reference>
<dbReference type="AlphaFoldDB" id="A0AAX6ECT2"/>
<accession>A0AAX6ECT2</accession>
<protein>
    <submittedName>
        <fullName evidence="1">Cytochrome c biogenesis Fc (Mitochondrion)</fullName>
    </submittedName>
</protein>
<sequence length="64" mass="7518">MVSNMGTLFRYALRTLSFILSVSRRSENRTDRADGLTTELLLFYYFHGRASWHGSTRTIEMVRQ</sequence>
<reference evidence="1" key="1">
    <citation type="journal article" date="2023" name="GigaByte">
        <title>Genome assembly of the bearded iris, Iris pallida Lam.</title>
        <authorList>
            <person name="Bruccoleri R.E."/>
            <person name="Oakeley E.J."/>
            <person name="Faust A.M.E."/>
            <person name="Altorfer M."/>
            <person name="Dessus-Babus S."/>
            <person name="Burckhardt D."/>
            <person name="Oertli M."/>
            <person name="Naumann U."/>
            <person name="Petersen F."/>
            <person name="Wong J."/>
        </authorList>
    </citation>
    <scope>NUCLEOTIDE SEQUENCE</scope>
    <source>
        <strain evidence="1">GSM-AAB239-AS_SAM_17_03QT</strain>
    </source>
</reference>
<comment type="caution">
    <text evidence="1">The sequence shown here is derived from an EMBL/GenBank/DDBJ whole genome shotgun (WGS) entry which is preliminary data.</text>
</comment>
<proteinExistence type="predicted"/>
<dbReference type="Proteomes" id="UP001140949">
    <property type="component" value="Unassembled WGS sequence"/>
</dbReference>
<evidence type="ECO:0000313" key="1">
    <source>
        <dbReference type="EMBL" id="KAJ6801750.1"/>
    </source>
</evidence>